<keyword evidence="1" id="KW-0732">Signal</keyword>
<dbReference type="Proteomes" id="UP001549111">
    <property type="component" value="Unassembled WGS sequence"/>
</dbReference>
<comment type="caution">
    <text evidence="2">The sequence shown here is derived from an EMBL/GenBank/DDBJ whole genome shotgun (WGS) entry which is preliminary data.</text>
</comment>
<feature type="signal peptide" evidence="1">
    <location>
        <begin position="1"/>
        <end position="40"/>
    </location>
</feature>
<reference evidence="2 3" key="1">
    <citation type="submission" date="2024-06" db="EMBL/GenBank/DDBJ databases">
        <title>Genomic Encyclopedia of Type Strains, Phase IV (KMG-IV): sequencing the most valuable type-strain genomes for metagenomic binning, comparative biology and taxonomic classification.</title>
        <authorList>
            <person name="Goeker M."/>
        </authorList>
    </citation>
    <scope>NUCLEOTIDE SEQUENCE [LARGE SCALE GENOMIC DNA]</scope>
    <source>
        <strain evidence="2 3">D-501</strain>
    </source>
</reference>
<proteinExistence type="predicted"/>
<dbReference type="EMBL" id="JBEPLS010000003">
    <property type="protein sequence ID" value="MET3603198.1"/>
    <property type="molecule type" value="Genomic_DNA"/>
</dbReference>
<dbReference type="PIRSF" id="PIRSF003174">
    <property type="entry name" value="CreA"/>
    <property type="match status" value="1"/>
</dbReference>
<accession>A0ABV2ILK9</accession>
<name>A0ABV2ILK9_9BURK</name>
<dbReference type="PANTHER" id="PTHR37952">
    <property type="match status" value="1"/>
</dbReference>
<evidence type="ECO:0000256" key="1">
    <source>
        <dbReference type="SAM" id="SignalP"/>
    </source>
</evidence>
<dbReference type="Pfam" id="PF05981">
    <property type="entry name" value="CreA"/>
    <property type="match status" value="1"/>
</dbReference>
<keyword evidence="3" id="KW-1185">Reference proteome</keyword>
<evidence type="ECO:0000313" key="3">
    <source>
        <dbReference type="Proteomes" id="UP001549111"/>
    </source>
</evidence>
<sequence>MNLMNPILSTRPARSAPRRPWLRACSVAAGALLLATSARAELLGEVSTVFKLIGPNHKIIVEAYDDPKVEGVTCFVSRAKTGGITGAVGLATDKSDASIACRQVGEIRIKEALPKQEEVFSARLSILFKSLQIVRIVDPKRQSLVYMTYSDKLIEGSPKNSITAVPVGKAIPVK</sequence>
<dbReference type="InterPro" id="IPR010292">
    <property type="entry name" value="Uncharacterised_CreA"/>
</dbReference>
<organism evidence="2 3">
    <name type="scientific">Sphaerotilus sulfidivorans</name>
    <dbReference type="NCBI Taxonomy" id="639200"/>
    <lineage>
        <taxon>Bacteria</taxon>
        <taxon>Pseudomonadati</taxon>
        <taxon>Pseudomonadota</taxon>
        <taxon>Betaproteobacteria</taxon>
        <taxon>Burkholderiales</taxon>
        <taxon>Sphaerotilaceae</taxon>
        <taxon>Sphaerotilus</taxon>
    </lineage>
</organism>
<feature type="chain" id="PRO_5045178392" evidence="1">
    <location>
        <begin position="41"/>
        <end position="174"/>
    </location>
</feature>
<evidence type="ECO:0000313" key="2">
    <source>
        <dbReference type="EMBL" id="MET3603198.1"/>
    </source>
</evidence>
<dbReference type="PANTHER" id="PTHR37952:SF2">
    <property type="entry name" value="PROTEIN CREA"/>
    <property type="match status" value="1"/>
</dbReference>
<protein>
    <submittedName>
        <fullName evidence="2">CreA protein</fullName>
    </submittedName>
</protein>
<gene>
    <name evidence="2" type="ORF">ABIC99_000982</name>
</gene>